<dbReference type="GO" id="GO:0006952">
    <property type="term" value="P:defense response"/>
    <property type="evidence" value="ECO:0007669"/>
    <property type="project" value="UniProtKB-KW"/>
</dbReference>
<dbReference type="OrthoDB" id="1926275at2759"/>
<dbReference type="SUPFAM" id="SSF52058">
    <property type="entry name" value="L domain-like"/>
    <property type="match status" value="1"/>
</dbReference>
<evidence type="ECO:0000256" key="4">
    <source>
        <dbReference type="ARBA" id="ARBA00022741"/>
    </source>
</evidence>
<dbReference type="InterPro" id="IPR042197">
    <property type="entry name" value="Apaf_helical"/>
</dbReference>
<dbReference type="InterPro" id="IPR027417">
    <property type="entry name" value="P-loop_NTPase"/>
</dbReference>
<sequence>MEILGSFLELGKIILAPIIEYYNHYRGADEHLKNLKRKRDDLECKKSDIELEMRAELVPGKKPKREVKSWLQKVETINEEIQKIEQEAIRGKYLSRMHFGRVACEKILEVTELIDQSCGFGDCLVIGPPVRNGDELPTRALVGESTAKRTLEKIWEHLLDEDFRIIGVYGMGGIGKTTVMKEINNRLLKERDEFNCVIWVTVSKAFNVIKLQNDIACHLNLENELSKFKDETTRAGKLYAELKKRKRYVLILDDMWKAFPLEIVGIPEPTSANGCKLVLTTRDVNVCNGMNCVNIKMELLSIKESWDLFLKTVGCDVSNIPKDVVEGVVKECAHLPLAIITVAGSLKNVVDISEWRNTLNELKTPVKGLEHVDVVFQKLQLSYKRLNDKKLQRCLLFCALYPEDYEIYRDNLIVHLIDEGVIKSMSKRQAMLDKGHTMLNKLENACLLEGGSHDEFIEKEYFVKMHDLIRDMALQIAGPKFMVSEDVPDEEEWGKDVEKVSLLSNRESEFPYISPKCPKLSTLLLQGYATIPDSFFVHLHGLKVLHVFGGRIKSLPNSISDLENLTSLRIYRCFDLKRVPSLAKLTALKSLDLLESATKEIPHGLEKLINLRYLSLRAYNQEMPPGILPKLSQLQVLKLNCGSNSLTVNGEEIVRLKKLDFFKGKFCGLNDFNTYLESLEGGPSHYVYCARKTKPASELGETVKLLPKDVQALAVFGGQNLRFFYKCMKSVCIRECEEIEEVFSYSFTFPLQSLEIVQLVKLDKLLVLFREEKVTAAPMVPPGTFSRLKEFTICECPNIRQLFALGVLLNLANLEQITVFRCLQLEEIIARPKASDEVDEEEAKEIVEIFPRLRRLTLVISPELNTICSSSNVILCDSLDSIEIEECPKLKRLPLSLRRINGQLSSPPSSLQIKIEKERWELLEWDNHDMKMVLEPCCEFLF</sequence>
<dbReference type="InterPro" id="IPR002182">
    <property type="entry name" value="NB-ARC"/>
</dbReference>
<feature type="domain" description="NB-ARC" evidence="8">
    <location>
        <begin position="148"/>
        <end position="314"/>
    </location>
</feature>
<dbReference type="Proteomes" id="UP000594261">
    <property type="component" value="Chromosome 5"/>
</dbReference>
<evidence type="ECO:0000256" key="5">
    <source>
        <dbReference type="ARBA" id="ARBA00022821"/>
    </source>
</evidence>
<dbReference type="InterPro" id="IPR036388">
    <property type="entry name" value="WH-like_DNA-bd_sf"/>
</dbReference>
<dbReference type="OMA" id="DLNCKME"/>
<keyword evidence="7" id="KW-0175">Coiled coil</keyword>
<evidence type="ECO:0000256" key="7">
    <source>
        <dbReference type="SAM" id="Coils"/>
    </source>
</evidence>
<evidence type="ECO:0008006" key="13">
    <source>
        <dbReference type="Google" id="ProtNLM"/>
    </source>
</evidence>
<proteinExistence type="inferred from homology"/>
<dbReference type="Gramene" id="QL05p000767:mrna">
    <property type="protein sequence ID" value="QL05p000767:mrna:CDS:3"/>
    <property type="gene ID" value="QL05p000767"/>
</dbReference>
<dbReference type="FunFam" id="1.10.10.10:FF:000322">
    <property type="entry name" value="Probable disease resistance protein At1g63360"/>
    <property type="match status" value="1"/>
</dbReference>
<dbReference type="AlphaFoldDB" id="A0A7N2LLD8"/>
<reference evidence="11" key="2">
    <citation type="submission" date="2021-01" db="UniProtKB">
        <authorList>
            <consortium name="EnsemblPlants"/>
        </authorList>
    </citation>
    <scope>IDENTIFICATION</scope>
</reference>
<dbReference type="Pfam" id="PF23559">
    <property type="entry name" value="WHD_DRP"/>
    <property type="match status" value="1"/>
</dbReference>
<evidence type="ECO:0000313" key="12">
    <source>
        <dbReference type="Proteomes" id="UP000594261"/>
    </source>
</evidence>
<evidence type="ECO:0000259" key="9">
    <source>
        <dbReference type="Pfam" id="PF23247"/>
    </source>
</evidence>
<dbReference type="Gene3D" id="3.40.50.300">
    <property type="entry name" value="P-loop containing nucleotide triphosphate hydrolases"/>
    <property type="match status" value="1"/>
</dbReference>
<reference evidence="11 12" key="1">
    <citation type="journal article" date="2016" name="G3 (Bethesda)">
        <title>First Draft Assembly and Annotation of the Genome of a California Endemic Oak Quercus lobata Nee (Fagaceae).</title>
        <authorList>
            <person name="Sork V.L."/>
            <person name="Fitz-Gibbon S.T."/>
            <person name="Puiu D."/>
            <person name="Crepeau M."/>
            <person name="Gugger P.F."/>
            <person name="Sherman R."/>
            <person name="Stevens K."/>
            <person name="Langley C.H."/>
            <person name="Pellegrini M."/>
            <person name="Salzberg S.L."/>
        </authorList>
    </citation>
    <scope>NUCLEOTIDE SEQUENCE [LARGE SCALE GENOMIC DNA]</scope>
    <source>
        <strain evidence="11 12">cv. SW786</strain>
    </source>
</reference>
<protein>
    <recommendedName>
        <fullName evidence="13">NB-ARC domain-containing protein</fullName>
    </recommendedName>
</protein>
<evidence type="ECO:0000259" key="8">
    <source>
        <dbReference type="Pfam" id="PF00931"/>
    </source>
</evidence>
<keyword evidence="5" id="KW-0611">Plant defense</keyword>
<keyword evidence="6" id="KW-0067">ATP-binding</keyword>
<dbReference type="FunFam" id="3.40.50.300:FF:001091">
    <property type="entry name" value="Probable disease resistance protein At1g61300"/>
    <property type="match status" value="1"/>
</dbReference>
<dbReference type="PANTHER" id="PTHR33463">
    <property type="entry name" value="NB-ARC DOMAIN-CONTAINING PROTEIN-RELATED"/>
    <property type="match status" value="1"/>
</dbReference>
<dbReference type="EMBL" id="LRBV02000005">
    <property type="status" value="NOT_ANNOTATED_CDS"/>
    <property type="molecule type" value="Genomic_DNA"/>
</dbReference>
<evidence type="ECO:0000256" key="3">
    <source>
        <dbReference type="ARBA" id="ARBA00022737"/>
    </source>
</evidence>
<dbReference type="EnsemblPlants" id="QL05p000767:mrna">
    <property type="protein sequence ID" value="QL05p000767:mrna:CDS:3"/>
    <property type="gene ID" value="QL05p000767"/>
</dbReference>
<feature type="domain" description="Disease resistance protein winged helix" evidence="10">
    <location>
        <begin position="400"/>
        <end position="473"/>
    </location>
</feature>
<dbReference type="Gene3D" id="1.10.8.430">
    <property type="entry name" value="Helical domain of apoptotic protease-activating factors"/>
    <property type="match status" value="1"/>
</dbReference>
<dbReference type="KEGG" id="qlo:115988714"/>
<evidence type="ECO:0000259" key="10">
    <source>
        <dbReference type="Pfam" id="PF23559"/>
    </source>
</evidence>
<keyword evidence="2" id="KW-0433">Leucine-rich repeat</keyword>
<dbReference type="SUPFAM" id="SSF52540">
    <property type="entry name" value="P-loop containing nucleoside triphosphate hydrolases"/>
    <property type="match status" value="1"/>
</dbReference>
<keyword evidence="12" id="KW-1185">Reference proteome</keyword>
<dbReference type="InterPro" id="IPR032675">
    <property type="entry name" value="LRR_dom_sf"/>
</dbReference>
<comment type="similarity">
    <text evidence="1">Belongs to the disease resistance NB-LRR family.</text>
</comment>
<organism evidence="11 12">
    <name type="scientific">Quercus lobata</name>
    <name type="common">Valley oak</name>
    <dbReference type="NCBI Taxonomy" id="97700"/>
    <lineage>
        <taxon>Eukaryota</taxon>
        <taxon>Viridiplantae</taxon>
        <taxon>Streptophyta</taxon>
        <taxon>Embryophyta</taxon>
        <taxon>Tracheophyta</taxon>
        <taxon>Spermatophyta</taxon>
        <taxon>Magnoliopsida</taxon>
        <taxon>eudicotyledons</taxon>
        <taxon>Gunneridae</taxon>
        <taxon>Pentapetalae</taxon>
        <taxon>rosids</taxon>
        <taxon>fabids</taxon>
        <taxon>Fagales</taxon>
        <taxon>Fagaceae</taxon>
        <taxon>Quercus</taxon>
    </lineage>
</organism>
<dbReference type="InterPro" id="IPR050905">
    <property type="entry name" value="Plant_NBS-LRR"/>
</dbReference>
<dbReference type="InterPro" id="IPR057135">
    <property type="entry name" value="At4g27190-like_LRR"/>
</dbReference>
<dbReference type="GO" id="GO:0043531">
    <property type="term" value="F:ADP binding"/>
    <property type="evidence" value="ECO:0007669"/>
    <property type="project" value="InterPro"/>
</dbReference>
<dbReference type="PRINTS" id="PR00364">
    <property type="entry name" value="DISEASERSIST"/>
</dbReference>
<gene>
    <name evidence="11" type="primary">LOC115988714</name>
</gene>
<evidence type="ECO:0000313" key="11">
    <source>
        <dbReference type="EnsemblPlants" id="QL05p000767:mrna:CDS:3"/>
    </source>
</evidence>
<dbReference type="InterPro" id="IPR058922">
    <property type="entry name" value="WHD_DRP"/>
</dbReference>
<name>A0A7N2LLD8_QUELO</name>
<dbReference type="Gene3D" id="3.80.10.10">
    <property type="entry name" value="Ribonuclease Inhibitor"/>
    <property type="match status" value="1"/>
</dbReference>
<dbReference type="GeneID" id="115988714"/>
<keyword evidence="4" id="KW-0547">Nucleotide-binding</keyword>
<dbReference type="Pfam" id="PF00931">
    <property type="entry name" value="NB-ARC"/>
    <property type="match status" value="1"/>
</dbReference>
<evidence type="ECO:0000256" key="1">
    <source>
        <dbReference type="ARBA" id="ARBA00008894"/>
    </source>
</evidence>
<dbReference type="Pfam" id="PF23247">
    <property type="entry name" value="LRR_RPS2"/>
    <property type="match status" value="1"/>
</dbReference>
<dbReference type="InParanoid" id="A0A7N2LLD8"/>
<keyword evidence="3" id="KW-0677">Repeat</keyword>
<dbReference type="PANTHER" id="PTHR33463:SF187">
    <property type="entry name" value="AND NB-ARC DOMAIN DISEASE RESISTANCE PROTEIN, PUTATIVE-RELATED"/>
    <property type="match status" value="1"/>
</dbReference>
<evidence type="ECO:0000256" key="6">
    <source>
        <dbReference type="ARBA" id="ARBA00022840"/>
    </source>
</evidence>
<evidence type="ECO:0000256" key="2">
    <source>
        <dbReference type="ARBA" id="ARBA00022614"/>
    </source>
</evidence>
<dbReference type="Gene3D" id="1.10.10.10">
    <property type="entry name" value="Winged helix-like DNA-binding domain superfamily/Winged helix DNA-binding domain"/>
    <property type="match status" value="1"/>
</dbReference>
<accession>A0A7N2LLD8</accession>
<dbReference type="RefSeq" id="XP_030968183.1">
    <property type="nucleotide sequence ID" value="XM_031112323.1"/>
</dbReference>
<feature type="coiled-coil region" evidence="7">
    <location>
        <begin position="25"/>
        <end position="87"/>
    </location>
</feature>
<dbReference type="GO" id="GO:0005524">
    <property type="term" value="F:ATP binding"/>
    <property type="evidence" value="ECO:0007669"/>
    <property type="project" value="UniProtKB-KW"/>
</dbReference>
<feature type="domain" description="Disease resistance protein At4g27190-like leucine-rich repeats" evidence="9">
    <location>
        <begin position="780"/>
        <end position="893"/>
    </location>
</feature>